<comment type="caution">
    <text evidence="1">The sequence shown here is derived from an EMBL/GenBank/DDBJ whole genome shotgun (WGS) entry which is preliminary data.</text>
</comment>
<accession>A0A4S8JJT7</accession>
<dbReference type="Proteomes" id="UP000317650">
    <property type="component" value="Chromosome 1"/>
</dbReference>
<evidence type="ECO:0000313" key="1">
    <source>
        <dbReference type="EMBL" id="THU62368.1"/>
    </source>
</evidence>
<proteinExistence type="predicted"/>
<dbReference type="GO" id="GO:0006121">
    <property type="term" value="P:mitochondrial electron transport, succinate to ubiquinone"/>
    <property type="evidence" value="ECO:0007669"/>
    <property type="project" value="InterPro"/>
</dbReference>
<evidence type="ECO:0000313" key="2">
    <source>
        <dbReference type="Proteomes" id="UP000317650"/>
    </source>
</evidence>
<dbReference type="GO" id="GO:0006099">
    <property type="term" value="P:tricarboxylic acid cycle"/>
    <property type="evidence" value="ECO:0007669"/>
    <property type="project" value="InterPro"/>
</dbReference>
<reference evidence="1 2" key="1">
    <citation type="journal article" date="2019" name="Nat. Plants">
        <title>Genome sequencing of Musa balbisiana reveals subgenome evolution and function divergence in polyploid bananas.</title>
        <authorList>
            <person name="Yao X."/>
        </authorList>
    </citation>
    <scope>NUCLEOTIDE SEQUENCE [LARGE SCALE GENOMIC DNA]</scope>
    <source>
        <strain evidence="2">cv. DH-PKW</strain>
        <tissue evidence="1">Leaves</tissue>
    </source>
</reference>
<name>A0A4S8JJT7_MUSBA</name>
<dbReference type="GO" id="GO:0045273">
    <property type="term" value="C:respiratory chain complex II (succinate dehydrogenase)"/>
    <property type="evidence" value="ECO:0007669"/>
    <property type="project" value="InterPro"/>
</dbReference>
<gene>
    <name evidence="1" type="ORF">C4D60_Mb01t04400</name>
</gene>
<dbReference type="PANTHER" id="PTHR36358">
    <property type="entry name" value="SUCCINATE DEHYDROGENASE SUBUNIT 4, MITOCHONDRIAL"/>
    <property type="match status" value="1"/>
</dbReference>
<protein>
    <recommendedName>
        <fullName evidence="3">Succinate dehydrogenase subunit 4, mitochondrial</fullName>
    </recommendedName>
</protein>
<sequence>MASHLLSRAKNLTLSCRLLHHLYAPSDTVALSHCLRAVGSLVSSHPLPDPRSASAAPAPIANRSSPVASCLARAPVFGHLGSGKISCERILQNCTFSPLHGSAQFLARSFHVKAQGGETKIQADNTHLQHNNVSHVTGVEAPSCLKGKENECSKVIAFSPLEVTHTKSRKSGLANESLKVKTMELSIKTTYALIPALLLVSKSKLTTSVLVLCIYWQVYGFFKEIFLDYVHHEVTRKWVLIYFKLLLFILAKDTILAFDLV</sequence>
<dbReference type="AlphaFoldDB" id="A0A4S8JJT7"/>
<dbReference type="EMBL" id="PYDT01000004">
    <property type="protein sequence ID" value="THU62368.1"/>
    <property type="molecule type" value="Genomic_DNA"/>
</dbReference>
<dbReference type="InterPro" id="IPR044963">
    <property type="entry name" value="SDH4"/>
</dbReference>
<keyword evidence="2" id="KW-1185">Reference proteome</keyword>
<organism evidence="1 2">
    <name type="scientific">Musa balbisiana</name>
    <name type="common">Banana</name>
    <dbReference type="NCBI Taxonomy" id="52838"/>
    <lineage>
        <taxon>Eukaryota</taxon>
        <taxon>Viridiplantae</taxon>
        <taxon>Streptophyta</taxon>
        <taxon>Embryophyta</taxon>
        <taxon>Tracheophyta</taxon>
        <taxon>Spermatophyta</taxon>
        <taxon>Magnoliopsida</taxon>
        <taxon>Liliopsida</taxon>
        <taxon>Zingiberales</taxon>
        <taxon>Musaceae</taxon>
        <taxon>Musa</taxon>
    </lineage>
</organism>
<dbReference type="GO" id="GO:0005743">
    <property type="term" value="C:mitochondrial inner membrane"/>
    <property type="evidence" value="ECO:0007669"/>
    <property type="project" value="InterPro"/>
</dbReference>
<evidence type="ECO:0008006" key="3">
    <source>
        <dbReference type="Google" id="ProtNLM"/>
    </source>
</evidence>
<dbReference type="STRING" id="52838.A0A4S8JJT7"/>
<dbReference type="PANTHER" id="PTHR36358:SF1">
    <property type="entry name" value="SUCCINATE DEHYDROGENASE SUBUNIT 4, MITOCHONDRIAL"/>
    <property type="match status" value="1"/>
</dbReference>